<evidence type="ECO:0000256" key="10">
    <source>
        <dbReference type="HAMAP-Rule" id="MF_00240"/>
    </source>
</evidence>
<comment type="similarity">
    <text evidence="2 10">Belongs to the LolA family.</text>
</comment>
<evidence type="ECO:0000256" key="5">
    <source>
        <dbReference type="ARBA" id="ARBA00022448"/>
    </source>
</evidence>
<dbReference type="Gene3D" id="2.50.20.10">
    <property type="entry name" value="Lipoprotein localisation LolA/LolB/LppX"/>
    <property type="match status" value="1"/>
</dbReference>
<evidence type="ECO:0000256" key="8">
    <source>
        <dbReference type="ARBA" id="ARBA00022927"/>
    </source>
</evidence>
<evidence type="ECO:0000256" key="7">
    <source>
        <dbReference type="ARBA" id="ARBA00022764"/>
    </source>
</evidence>
<evidence type="ECO:0000313" key="12">
    <source>
        <dbReference type="Proteomes" id="UP000502894"/>
    </source>
</evidence>
<evidence type="ECO:0000256" key="6">
    <source>
        <dbReference type="ARBA" id="ARBA00022729"/>
    </source>
</evidence>
<dbReference type="RefSeq" id="WP_173237315.1">
    <property type="nucleotide sequence ID" value="NZ_AP022839.1"/>
</dbReference>
<name>A0A6F8T552_9GAMM</name>
<keyword evidence="7 10" id="KW-0574">Periplasm</keyword>
<comment type="subcellular location">
    <subcellularLocation>
        <location evidence="1 10">Periplasm</location>
    </subcellularLocation>
</comment>
<gene>
    <name evidence="10 11" type="primary">lolA</name>
    <name evidence="11" type="ORF">TUM19329_21750</name>
</gene>
<dbReference type="Pfam" id="PF03548">
    <property type="entry name" value="LolA"/>
    <property type="match status" value="1"/>
</dbReference>
<evidence type="ECO:0000256" key="2">
    <source>
        <dbReference type="ARBA" id="ARBA00007615"/>
    </source>
</evidence>
<evidence type="ECO:0000256" key="1">
    <source>
        <dbReference type="ARBA" id="ARBA00004418"/>
    </source>
</evidence>
<feature type="signal peptide" evidence="10">
    <location>
        <begin position="1"/>
        <end position="18"/>
    </location>
</feature>
<dbReference type="PANTHER" id="PTHR35869">
    <property type="entry name" value="OUTER-MEMBRANE LIPOPROTEIN CARRIER PROTEIN"/>
    <property type="match status" value="1"/>
</dbReference>
<evidence type="ECO:0000313" key="11">
    <source>
        <dbReference type="EMBL" id="BCA95814.1"/>
    </source>
</evidence>
<dbReference type="CDD" id="cd16325">
    <property type="entry name" value="LolA"/>
    <property type="match status" value="1"/>
</dbReference>
<dbReference type="InterPro" id="IPR018323">
    <property type="entry name" value="OM_lipoprot_carrier_LolA_Pbac"/>
</dbReference>
<dbReference type="InterPro" id="IPR029046">
    <property type="entry name" value="LolA/LolB/LppX"/>
</dbReference>
<evidence type="ECO:0000256" key="4">
    <source>
        <dbReference type="ARBA" id="ARBA00014035"/>
    </source>
</evidence>
<organism evidence="11 12">
    <name type="scientific">Legionella antarctica</name>
    <dbReference type="NCBI Taxonomy" id="2708020"/>
    <lineage>
        <taxon>Bacteria</taxon>
        <taxon>Pseudomonadati</taxon>
        <taxon>Pseudomonadota</taxon>
        <taxon>Gammaproteobacteria</taxon>
        <taxon>Legionellales</taxon>
        <taxon>Legionellaceae</taxon>
        <taxon>Legionella</taxon>
    </lineage>
</organism>
<proteinExistence type="inferred from homology"/>
<comment type="function">
    <text evidence="10">Participates in the translocation of lipoproteins from the inner membrane to the outer membrane. Only forms a complex with a lipoprotein if the residue after the N-terminal Cys is not an aspartate (The Asp acts as a targeting signal to indicate that the lipoprotein should stay in the inner membrane).</text>
</comment>
<dbReference type="InterPro" id="IPR004564">
    <property type="entry name" value="OM_lipoprot_carrier_LolA-like"/>
</dbReference>
<dbReference type="AlphaFoldDB" id="A0A6F8T552"/>
<evidence type="ECO:0000256" key="3">
    <source>
        <dbReference type="ARBA" id="ARBA00011245"/>
    </source>
</evidence>
<dbReference type="HAMAP" id="MF_00240">
    <property type="entry name" value="LolA"/>
    <property type="match status" value="1"/>
</dbReference>
<dbReference type="KEGG" id="lant:TUM19329_21750"/>
<dbReference type="SUPFAM" id="SSF89392">
    <property type="entry name" value="Prokaryotic lipoproteins and lipoprotein localization factors"/>
    <property type="match status" value="1"/>
</dbReference>
<dbReference type="GO" id="GO:0042597">
    <property type="term" value="C:periplasmic space"/>
    <property type="evidence" value="ECO:0007669"/>
    <property type="project" value="UniProtKB-SubCell"/>
</dbReference>
<reference evidence="11" key="1">
    <citation type="journal article" date="2020" name="Microbiol. Resour. Announc.">
        <title>Complete Genome Sequence of Novel Psychrotolerant Legionella Strain TUM19329, Isolated from Antarctic Lake Sediment.</title>
        <authorList>
            <person name="Shimada S."/>
            <person name="Nakai R."/>
            <person name="Aoki K."/>
            <person name="Shimoeda N."/>
            <person name="Ohno G."/>
            <person name="Miyazaki Y."/>
            <person name="Kudoh S."/>
            <person name="Imura S."/>
            <person name="Watanabe K."/>
            <person name="Ishii Y."/>
            <person name="Tateda K."/>
        </authorList>
    </citation>
    <scope>NUCLEOTIDE SEQUENCE [LARGE SCALE GENOMIC DNA]</scope>
    <source>
        <strain evidence="11">TUM19329</strain>
    </source>
</reference>
<dbReference type="PANTHER" id="PTHR35869:SF1">
    <property type="entry name" value="OUTER-MEMBRANE LIPOPROTEIN CARRIER PROTEIN"/>
    <property type="match status" value="1"/>
</dbReference>
<dbReference type="GO" id="GO:0042953">
    <property type="term" value="P:lipoprotein transport"/>
    <property type="evidence" value="ECO:0007669"/>
    <property type="project" value="InterPro"/>
</dbReference>
<protein>
    <recommendedName>
        <fullName evidence="4 10">Outer-membrane lipoprotein carrier protein</fullName>
    </recommendedName>
</protein>
<evidence type="ECO:0000256" key="9">
    <source>
        <dbReference type="ARBA" id="ARBA00023186"/>
    </source>
</evidence>
<dbReference type="Proteomes" id="UP000502894">
    <property type="component" value="Chromosome"/>
</dbReference>
<feature type="chain" id="PRO_5026403525" description="Outer-membrane lipoprotein carrier protein" evidence="10">
    <location>
        <begin position="19"/>
        <end position="202"/>
    </location>
</feature>
<dbReference type="GO" id="GO:0044874">
    <property type="term" value="P:lipoprotein localization to outer membrane"/>
    <property type="evidence" value="ECO:0007669"/>
    <property type="project" value="UniProtKB-UniRule"/>
</dbReference>
<dbReference type="NCBIfam" id="TIGR00547">
    <property type="entry name" value="lolA"/>
    <property type="match status" value="1"/>
</dbReference>
<comment type="subunit">
    <text evidence="3 10">Monomer.</text>
</comment>
<keyword evidence="5 10" id="KW-0813">Transport</keyword>
<accession>A0A6F8T552</accession>
<keyword evidence="12" id="KW-1185">Reference proteome</keyword>
<keyword evidence="11" id="KW-0449">Lipoprotein</keyword>
<dbReference type="EMBL" id="AP022839">
    <property type="protein sequence ID" value="BCA95814.1"/>
    <property type="molecule type" value="Genomic_DNA"/>
</dbReference>
<keyword evidence="8 10" id="KW-0653">Protein transport</keyword>
<keyword evidence="9 10" id="KW-0143">Chaperone</keyword>
<keyword evidence="6 10" id="KW-0732">Signal</keyword>
<sequence precursor="true">MKKIFLSLLLACSGGVFGQTSGELLQTKLNSIRAMTADFKQVVKAKQREVSRSSGTMALEIPGRFRWQTKQPMEQLVVADGKKMWVYDVDLEQVTVKKQEKGLGGTAALFLSGYDDTVARDFDVTQRDEGKTITFNLKSKSSKANFQRIKLIFIADNLTGLELHDQLGQITTVKLNQIKSNPKLAKKLFQFKPPKGVDIVKQ</sequence>